<organism evidence="2 3">
    <name type="scientific">Halovivax ruber (strain DSM 18193 / JCM 13892 / XH-70)</name>
    <dbReference type="NCBI Taxonomy" id="797302"/>
    <lineage>
        <taxon>Archaea</taxon>
        <taxon>Methanobacteriati</taxon>
        <taxon>Methanobacteriota</taxon>
        <taxon>Stenosarchaea group</taxon>
        <taxon>Halobacteria</taxon>
        <taxon>Halobacteriales</taxon>
        <taxon>Natrialbaceae</taxon>
        <taxon>Halovivax</taxon>
    </lineage>
</organism>
<dbReference type="KEGG" id="hru:Halru_1868"/>
<gene>
    <name evidence="2" type="ordered locus">Halru_1868</name>
</gene>
<protein>
    <submittedName>
        <fullName evidence="2">Uncharacterized protein</fullName>
    </submittedName>
</protein>
<feature type="compositionally biased region" description="Acidic residues" evidence="1">
    <location>
        <begin position="76"/>
        <end position="87"/>
    </location>
</feature>
<dbReference type="EMBL" id="CP003050">
    <property type="protein sequence ID" value="AGB16467.1"/>
    <property type="molecule type" value="Genomic_DNA"/>
</dbReference>
<evidence type="ECO:0000313" key="3">
    <source>
        <dbReference type="Proteomes" id="UP000010846"/>
    </source>
</evidence>
<dbReference type="eggNOG" id="arCOG06432">
    <property type="taxonomic scope" value="Archaea"/>
</dbReference>
<feature type="compositionally biased region" description="Acidic residues" evidence="1">
    <location>
        <begin position="96"/>
        <end position="107"/>
    </location>
</feature>
<dbReference type="RefSeq" id="WP_015301092.1">
    <property type="nucleotide sequence ID" value="NC_019964.1"/>
</dbReference>
<dbReference type="OrthoDB" id="325775at2157"/>
<reference evidence="2" key="1">
    <citation type="submission" date="2011-09" db="EMBL/GenBank/DDBJ databases">
        <title>Complete sequence of Halovivax ruber XH-70.</title>
        <authorList>
            <consortium name="US DOE Joint Genome Institute"/>
            <person name="Lucas S."/>
            <person name="Han J."/>
            <person name="Lapidus A."/>
            <person name="Cheng J.-F."/>
            <person name="Goodwin L."/>
            <person name="Pitluck S."/>
            <person name="Peters L."/>
            <person name="Mikhailova N."/>
            <person name="Davenport K."/>
            <person name="Detter J.C."/>
            <person name="Han C."/>
            <person name="Tapia R."/>
            <person name="Land M."/>
            <person name="Hauser L."/>
            <person name="Kyrpides N."/>
            <person name="Ivanova N."/>
            <person name="Pagani I."/>
            <person name="Sproer C."/>
            <person name="Anderson I."/>
            <person name="Woyke T."/>
        </authorList>
    </citation>
    <scope>NUCLEOTIDE SEQUENCE</scope>
    <source>
        <strain evidence="2">XH-70</strain>
    </source>
</reference>
<keyword evidence="3" id="KW-1185">Reference proteome</keyword>
<evidence type="ECO:0000313" key="2">
    <source>
        <dbReference type="EMBL" id="AGB16467.1"/>
    </source>
</evidence>
<dbReference type="Proteomes" id="UP000010846">
    <property type="component" value="Chromosome"/>
</dbReference>
<dbReference type="AlphaFoldDB" id="L0IES5"/>
<feature type="region of interest" description="Disordered" evidence="1">
    <location>
        <begin position="64"/>
        <end position="111"/>
    </location>
</feature>
<feature type="region of interest" description="Disordered" evidence="1">
    <location>
        <begin position="164"/>
        <end position="185"/>
    </location>
</feature>
<evidence type="ECO:0000256" key="1">
    <source>
        <dbReference type="SAM" id="MobiDB-lite"/>
    </source>
</evidence>
<dbReference type="GeneID" id="14377392"/>
<proteinExistence type="predicted"/>
<accession>L0IES5</accession>
<feature type="compositionally biased region" description="Basic and acidic residues" evidence="1">
    <location>
        <begin position="173"/>
        <end position="185"/>
    </location>
</feature>
<name>L0IES5_HALRX</name>
<sequence>MSGFDTTVRRRELLGVAGSATLAGLAGCTALVDWIGDKVLGDVNIFNETTERVTGTIVVTDSDGTDVLDASFDAPPADEDEGDDSQPDEGNTSTEASEDTQVFEDVWDGPGRYEVRVELDEDQTVGDDATASTSVEISDPDEEMLAVVLGASDFDAGIGFATGDALSEFQDNPIERTDNESESGR</sequence>
<dbReference type="HOGENOM" id="CLU_098905_0_0_2"/>